<reference evidence="2 3" key="1">
    <citation type="submission" date="2023-01" db="EMBL/GenBank/DDBJ databases">
        <title>Minimal conservation of predation-associated metabolite biosynthetic gene clusters underscores biosynthetic potential of Myxococcota including descriptions for ten novel species: Archangium lansinium sp. nov., Myxococcus landrumus sp. nov., Nannocystis bai.</title>
        <authorList>
            <person name="Ahearne A."/>
            <person name="Stevens C."/>
            <person name="Dowd S."/>
        </authorList>
    </citation>
    <scope>NUCLEOTIDE SEQUENCE [LARGE SCALE GENOMIC DNA]</scope>
    <source>
        <strain evidence="2 3">WIWO2</strain>
    </source>
</reference>
<feature type="compositionally biased region" description="Polar residues" evidence="1">
    <location>
        <begin position="208"/>
        <end position="219"/>
    </location>
</feature>
<evidence type="ECO:0000313" key="2">
    <source>
        <dbReference type="EMBL" id="MDC0679296.1"/>
    </source>
</evidence>
<feature type="compositionally biased region" description="Gly residues" evidence="1">
    <location>
        <begin position="48"/>
        <end position="80"/>
    </location>
</feature>
<dbReference type="RefSeq" id="WP_272096260.1">
    <property type="nucleotide sequence ID" value="NZ_JAQNDK010000002.1"/>
</dbReference>
<dbReference type="PROSITE" id="PS51257">
    <property type="entry name" value="PROKAR_LIPOPROTEIN"/>
    <property type="match status" value="1"/>
</dbReference>
<protein>
    <submittedName>
        <fullName evidence="2">Uncharacterized protein</fullName>
    </submittedName>
</protein>
<evidence type="ECO:0000313" key="3">
    <source>
        <dbReference type="Proteomes" id="UP001217485"/>
    </source>
</evidence>
<feature type="region of interest" description="Disordered" evidence="1">
    <location>
        <begin position="33"/>
        <end position="80"/>
    </location>
</feature>
<dbReference type="EMBL" id="JAQNDK010000002">
    <property type="protein sequence ID" value="MDC0679296.1"/>
    <property type="molecule type" value="Genomic_DNA"/>
</dbReference>
<dbReference type="Proteomes" id="UP001217485">
    <property type="component" value="Unassembled WGS sequence"/>
</dbReference>
<comment type="caution">
    <text evidence="2">The sequence shown here is derived from an EMBL/GenBank/DDBJ whole genome shotgun (WGS) entry which is preliminary data.</text>
</comment>
<proteinExistence type="predicted"/>
<evidence type="ECO:0000256" key="1">
    <source>
        <dbReference type="SAM" id="MobiDB-lite"/>
    </source>
</evidence>
<feature type="region of interest" description="Disordered" evidence="1">
    <location>
        <begin position="207"/>
        <end position="226"/>
    </location>
</feature>
<keyword evidence="3" id="KW-1185">Reference proteome</keyword>
<gene>
    <name evidence="2" type="ORF">POL72_16245</name>
</gene>
<name>A0ABT5C291_9BACT</name>
<accession>A0ABT5C291</accession>
<organism evidence="2 3">
    <name type="scientific">Sorangium atrum</name>
    <dbReference type="NCBI Taxonomy" id="2995308"/>
    <lineage>
        <taxon>Bacteria</taxon>
        <taxon>Pseudomonadati</taxon>
        <taxon>Myxococcota</taxon>
        <taxon>Polyangia</taxon>
        <taxon>Polyangiales</taxon>
        <taxon>Polyangiaceae</taxon>
        <taxon>Sorangium</taxon>
    </lineage>
</organism>
<sequence length="253" mass="25210">MTSDVLRVLAAALLSSACLMGCKDSVNDGVGASGGNGGSGASSSSSGGEDGTGGSGGHNSGGGGNDDSGEDGTGGCGEGSGGGCIDPSDGPCAVRDVEGTIPGVKISIESSRCNYRQGEPAEFIYTVTTDSSVPPIDVAASTGCGRCVEPTSDPLSLVSYKISGLSWGADPQPQLYCLCDVGCCAPDEAVTVQVDATTATQTIRWSGRQWTGPSDTSNPEGDPFAPGSYEVEVTFDGKEQGVVTAKLGIEIYP</sequence>